<evidence type="ECO:0000313" key="5">
    <source>
        <dbReference type="EMBL" id="KKA24677.1"/>
    </source>
</evidence>
<feature type="compositionally biased region" description="Basic and acidic residues" evidence="3">
    <location>
        <begin position="107"/>
        <end position="116"/>
    </location>
</feature>
<dbReference type="GO" id="GO:0031429">
    <property type="term" value="C:box H/ACA snoRNP complex"/>
    <property type="evidence" value="ECO:0007669"/>
    <property type="project" value="EnsemblFungi"/>
</dbReference>
<evidence type="ECO:0000256" key="1">
    <source>
        <dbReference type="ARBA" id="ARBA00007953"/>
    </source>
</evidence>
<dbReference type="OrthoDB" id="447290at2759"/>
<dbReference type="InterPro" id="IPR011760">
    <property type="entry name" value="PsdUridine_synth_TruD_insert"/>
</dbReference>
<dbReference type="GO" id="GO:0003723">
    <property type="term" value="F:RNA binding"/>
    <property type="evidence" value="ECO:0007669"/>
    <property type="project" value="InterPro"/>
</dbReference>
<dbReference type="Pfam" id="PF01142">
    <property type="entry name" value="TruD"/>
    <property type="match status" value="1"/>
</dbReference>
<feature type="compositionally biased region" description="Basic and acidic residues" evidence="3">
    <location>
        <begin position="125"/>
        <end position="149"/>
    </location>
</feature>
<evidence type="ECO:0000256" key="2">
    <source>
        <dbReference type="ARBA" id="ARBA00023235"/>
    </source>
</evidence>
<feature type="domain" description="TRUD" evidence="4">
    <location>
        <begin position="397"/>
        <end position="667"/>
    </location>
</feature>
<dbReference type="GeneID" id="25313635"/>
<dbReference type="Gene3D" id="3.30.2350.20">
    <property type="entry name" value="TruD, catalytic domain"/>
    <property type="match status" value="2"/>
</dbReference>
<proteinExistence type="inferred from homology"/>
<dbReference type="SUPFAM" id="SSF55120">
    <property type="entry name" value="Pseudouridine synthase"/>
    <property type="match status" value="1"/>
</dbReference>
<feature type="region of interest" description="Disordered" evidence="3">
    <location>
        <begin position="1"/>
        <end position="44"/>
    </location>
</feature>
<dbReference type="PIRSF" id="PIRSF037016">
    <property type="entry name" value="Pseudouridin_synth_euk_prd"/>
    <property type="match status" value="1"/>
</dbReference>
<dbReference type="InterPro" id="IPR042214">
    <property type="entry name" value="TruD_catalytic"/>
</dbReference>
<dbReference type="GO" id="GO:0005737">
    <property type="term" value="C:cytoplasm"/>
    <property type="evidence" value="ECO:0007669"/>
    <property type="project" value="EnsemblFungi"/>
</dbReference>
<accession>A0A0F4Z2F7</accession>
<gene>
    <name evidence="5" type="ORF">T310_1284</name>
</gene>
<dbReference type="AlphaFoldDB" id="A0A0F4Z2F7"/>
<comment type="caution">
    <text evidence="5">The sequence shown here is derived from an EMBL/GenBank/DDBJ whole genome shotgun (WGS) entry which is preliminary data.</text>
</comment>
<name>A0A0F4Z2F7_RASE3</name>
<evidence type="ECO:0000259" key="4">
    <source>
        <dbReference type="PROSITE" id="PS50984"/>
    </source>
</evidence>
<dbReference type="FunFam" id="3.30.2350.20:FF:000009">
    <property type="entry name" value="Pseudouridine synthase TruD/Pus7, putative"/>
    <property type="match status" value="1"/>
</dbReference>
<dbReference type="RefSeq" id="XP_013331289.1">
    <property type="nucleotide sequence ID" value="XM_013475835.1"/>
</dbReference>
<reference evidence="5 6" key="1">
    <citation type="submission" date="2015-04" db="EMBL/GenBank/DDBJ databases">
        <authorList>
            <person name="Heijne W.H."/>
            <person name="Fedorova N.D."/>
            <person name="Nierman W.C."/>
            <person name="Vollebregt A.W."/>
            <person name="Zhao Z."/>
            <person name="Wu L."/>
            <person name="Kumar M."/>
            <person name="Stam H."/>
            <person name="van den Berg M.A."/>
            <person name="Pel H.J."/>
        </authorList>
    </citation>
    <scope>NUCLEOTIDE SEQUENCE [LARGE SCALE GENOMIC DNA]</scope>
    <source>
        <strain evidence="5 6">CBS 393.64</strain>
    </source>
</reference>
<dbReference type="GO" id="GO:0031119">
    <property type="term" value="P:tRNA pseudouridine synthesis"/>
    <property type="evidence" value="ECO:0007669"/>
    <property type="project" value="EnsemblFungi"/>
</dbReference>
<dbReference type="EMBL" id="LASV01000052">
    <property type="protein sequence ID" value="KKA24677.1"/>
    <property type="molecule type" value="Genomic_DNA"/>
</dbReference>
<dbReference type="PROSITE" id="PS50984">
    <property type="entry name" value="TRUD"/>
    <property type="match status" value="1"/>
</dbReference>
<dbReference type="Proteomes" id="UP000053958">
    <property type="component" value="Unassembled WGS sequence"/>
</dbReference>
<protein>
    <submittedName>
        <fullName evidence="5">Pseudouridine synthase TruD/Pus7</fullName>
    </submittedName>
</protein>
<organism evidence="5 6">
    <name type="scientific">Rasamsonia emersonii (strain ATCC 16479 / CBS 393.64 / IMI 116815)</name>
    <dbReference type="NCBI Taxonomy" id="1408163"/>
    <lineage>
        <taxon>Eukaryota</taxon>
        <taxon>Fungi</taxon>
        <taxon>Dikarya</taxon>
        <taxon>Ascomycota</taxon>
        <taxon>Pezizomycotina</taxon>
        <taxon>Eurotiomycetes</taxon>
        <taxon>Eurotiomycetidae</taxon>
        <taxon>Eurotiales</taxon>
        <taxon>Trichocomaceae</taxon>
        <taxon>Rasamsonia</taxon>
    </lineage>
</organism>
<dbReference type="GO" id="GO:0000455">
    <property type="term" value="P:enzyme-directed rRNA pseudouridine synthesis"/>
    <property type="evidence" value="ECO:0007669"/>
    <property type="project" value="EnsemblFungi"/>
</dbReference>
<comment type="similarity">
    <text evidence="1">Belongs to the pseudouridine synthase TruD family.</text>
</comment>
<evidence type="ECO:0000313" key="6">
    <source>
        <dbReference type="Proteomes" id="UP000053958"/>
    </source>
</evidence>
<dbReference type="GO" id="GO:0009982">
    <property type="term" value="F:pseudouridine synthase activity"/>
    <property type="evidence" value="ECO:0007669"/>
    <property type="project" value="EnsemblFungi"/>
</dbReference>
<dbReference type="InterPro" id="IPR001656">
    <property type="entry name" value="PsdUridine_synth_TruD"/>
</dbReference>
<dbReference type="PANTHER" id="PTHR13326">
    <property type="entry name" value="TRNA PSEUDOURIDINE SYNTHASE D"/>
    <property type="match status" value="1"/>
</dbReference>
<feature type="region of interest" description="Disordered" evidence="3">
    <location>
        <begin position="100"/>
        <end position="157"/>
    </location>
</feature>
<evidence type="ECO:0000256" key="3">
    <source>
        <dbReference type="SAM" id="MobiDB-lite"/>
    </source>
</evidence>
<dbReference type="CDD" id="cd02576">
    <property type="entry name" value="PseudoU_synth_ScPUS7"/>
    <property type="match status" value="1"/>
</dbReference>
<dbReference type="NCBIfam" id="TIGR00094">
    <property type="entry name" value="tRNA_TruD_broad"/>
    <property type="match status" value="1"/>
</dbReference>
<dbReference type="PANTHER" id="PTHR13326:SF21">
    <property type="entry name" value="PSEUDOURIDYLATE SYNTHASE PUS7L"/>
    <property type="match status" value="1"/>
</dbReference>
<keyword evidence="2" id="KW-0413">Isomerase</keyword>
<keyword evidence="6" id="KW-1185">Reference proteome</keyword>
<dbReference type="GO" id="GO:1990481">
    <property type="term" value="P:mRNA pseudouridine synthesis"/>
    <property type="evidence" value="ECO:0007669"/>
    <property type="project" value="EnsemblFungi"/>
</dbReference>
<feature type="compositionally biased region" description="Basic and acidic residues" evidence="3">
    <location>
        <begin position="1"/>
        <end position="11"/>
    </location>
</feature>
<dbReference type="GO" id="GO:0031120">
    <property type="term" value="P:snRNA pseudouridine synthesis"/>
    <property type="evidence" value="ECO:0007669"/>
    <property type="project" value="EnsemblFungi"/>
</dbReference>
<dbReference type="InterPro" id="IPR020103">
    <property type="entry name" value="PsdUridine_synth_cat_dom_sf"/>
</dbReference>
<sequence>MERDEVVESPRKRLKVADSSPKEATPAPSISNGAAAEVSAKEAKALKEAEVGITEFVSSDVPGFSGILKKRFIRSDSYTDFLVNEILPSGEVLHLRNQEVPAPLKSRTNDGAEESKATQTSGETPKVEGESESGKDGQKEAESKTKETPDIPPFQLSDEDRTLLESYFGPEVAQKIIILNERARASPKARPYEFGKVKSGVVSDRDLRTKMHQAIRRIFSSQLESTTESDGSMVITVAPNRHKKSAQGFRGESGNARKERPTWDELGGPYLHFTIYKENKDTMEVISYLARQLKMSPKSFQFAGTKDRRGVTVQRACVPRVYADRLAAQNKSLRNAAVGDFEYRKHGLELGDLAGNEFVITLRECDFPGAGKEDSEAAVAQAQEIVGRALRNLRERGYLNYYGLQRFGTFATRTDAIGMKMLQGDFKGAVEAILEFSPLALEAAQAPPESEKADLLISSDDKARAEAIHMFQTTGKINAALDKMPRKFSAESSLIRHLGRARNDYLGALQSIPRNLRLMYVHAYQSLVWNFAASERWRLYGDKVVEGDLVIINEHKDSDVSEEHGDVDADGEVIVVPQAEDSANKAEDVFTRARPLSAEEAASGKYTIFDIVLPLPGFDVVYPANEMTEFYKRFMGSEQGGHLDPFDMRRKWKDVSLSGSYRKLLSRPGPDYSFEVRRYTQDDEQFVRTDLERLTGAKADNEASSSSTGTAASGDNKIAAILKFQLGSSQYATMALRELMKSGGVKEYKPDFGGGR</sequence>
<dbReference type="STRING" id="1408163.A0A0F4Z2F7"/>